<dbReference type="PANTHER" id="PTHR35936:SF25">
    <property type="entry name" value="ABC TRANSPORTER SUBSTRATE-BINDING PROTEIN"/>
    <property type="match status" value="1"/>
</dbReference>
<sequence length="309" mass="34209">MSRAFTSLGRTSSTGLLGRLTLHGKGLPTRRALVALSLALMCFEISAAGAPEDDTIVIATGLWAPYINVDGEACEPSDKTLLSGSLSESATCQSEFSGPFIDVVKRAYGGAGIRIEFVSHPWTRNAQLIDSGMADAGLPYYCTEERARQYICSESVVDGEMVLFHRRSTDFDWDTMDDLQGYTIGATLGYFYGEKFEAMEQEEELTVLRIAQDDVNIRLLVRGMIDLMPQDRAVGYAIAQQVLPEDQFDQLTHHPKPLHSRPLHLIFTRATPRGARFAKIFDRRLKEMAASGELDQALRPLTALGRRAN</sequence>
<reference evidence="4 5" key="1">
    <citation type="submission" date="2018-07" db="EMBL/GenBank/DDBJ databases">
        <title>Marsedoiliclastica nanhaica gen. nov. sp. nov., a novel marine hydrocarbonoclastic bacterium isolated from an in-situ enriched hydrocarbon-degrading consortium in deep-sea sediment.</title>
        <authorList>
            <person name="Dong C."/>
            <person name="Ma T."/>
            <person name="Liu R."/>
            <person name="Shao Z."/>
        </authorList>
    </citation>
    <scope>NUCLEOTIDE SEQUENCE [LARGE SCALE GENOMIC DNA]</scope>
    <source>
        <strain evidence="5">soil36-7</strain>
    </source>
</reference>
<dbReference type="PANTHER" id="PTHR35936">
    <property type="entry name" value="MEMBRANE-BOUND LYTIC MUREIN TRANSGLYCOSYLASE F"/>
    <property type="match status" value="1"/>
</dbReference>
<evidence type="ECO:0000313" key="4">
    <source>
        <dbReference type="EMBL" id="QCF27252.1"/>
    </source>
</evidence>
<evidence type="ECO:0000256" key="2">
    <source>
        <dbReference type="ARBA" id="ARBA00022729"/>
    </source>
</evidence>
<dbReference type="Pfam" id="PF00497">
    <property type="entry name" value="SBP_bac_3"/>
    <property type="match status" value="1"/>
</dbReference>
<comment type="similarity">
    <text evidence="1">Belongs to the bacterial solute-binding protein 3 family.</text>
</comment>
<feature type="domain" description="Solute-binding protein family 3/N-terminal" evidence="3">
    <location>
        <begin position="95"/>
        <end position="297"/>
    </location>
</feature>
<evidence type="ECO:0000256" key="1">
    <source>
        <dbReference type="ARBA" id="ARBA00010333"/>
    </source>
</evidence>
<dbReference type="EMBL" id="CP031093">
    <property type="protein sequence ID" value="QCF27252.1"/>
    <property type="molecule type" value="Genomic_DNA"/>
</dbReference>
<organism evidence="4 5">
    <name type="scientific">Hydrocarboniclastica marina</name>
    <dbReference type="NCBI Taxonomy" id="2259620"/>
    <lineage>
        <taxon>Bacteria</taxon>
        <taxon>Pseudomonadati</taxon>
        <taxon>Pseudomonadota</taxon>
        <taxon>Gammaproteobacteria</taxon>
        <taxon>Alteromonadales</taxon>
        <taxon>Alteromonadaceae</taxon>
        <taxon>Hydrocarboniclastica</taxon>
    </lineage>
</organism>
<dbReference type="Gene3D" id="3.40.190.10">
    <property type="entry name" value="Periplasmic binding protein-like II"/>
    <property type="match status" value="2"/>
</dbReference>
<keyword evidence="5" id="KW-1185">Reference proteome</keyword>
<dbReference type="SUPFAM" id="SSF53850">
    <property type="entry name" value="Periplasmic binding protein-like II"/>
    <property type="match status" value="1"/>
</dbReference>
<evidence type="ECO:0000259" key="3">
    <source>
        <dbReference type="Pfam" id="PF00497"/>
    </source>
</evidence>
<evidence type="ECO:0000313" key="5">
    <source>
        <dbReference type="Proteomes" id="UP000298049"/>
    </source>
</evidence>
<protein>
    <submittedName>
        <fullName evidence="4">Amino acid ABC transporter substrate-binding protein</fullName>
    </submittedName>
</protein>
<dbReference type="KEGG" id="hmi:soil367_15670"/>
<gene>
    <name evidence="4" type="ORF">soil367_15670</name>
</gene>
<dbReference type="RefSeq" id="WP_136549962.1">
    <property type="nucleotide sequence ID" value="NZ_CP031093.1"/>
</dbReference>
<dbReference type="InterPro" id="IPR001638">
    <property type="entry name" value="Solute-binding_3/MltF_N"/>
</dbReference>
<keyword evidence="2" id="KW-0732">Signal</keyword>
<name>A0A4P7XLH0_9ALTE</name>
<dbReference type="AlphaFoldDB" id="A0A4P7XLH0"/>
<accession>A0A4P7XLH0</accession>
<dbReference type="Proteomes" id="UP000298049">
    <property type="component" value="Chromosome"/>
</dbReference>
<proteinExistence type="inferred from homology"/>
<dbReference type="OrthoDB" id="5296159at2"/>